<feature type="transmembrane region" description="Helical" evidence="1">
    <location>
        <begin position="49"/>
        <end position="70"/>
    </location>
</feature>
<organism evidence="2 3">
    <name type="scientific">Ridgeia piscesae</name>
    <name type="common">Tubeworm</name>
    <dbReference type="NCBI Taxonomy" id="27915"/>
    <lineage>
        <taxon>Eukaryota</taxon>
        <taxon>Metazoa</taxon>
        <taxon>Spiralia</taxon>
        <taxon>Lophotrochozoa</taxon>
        <taxon>Annelida</taxon>
        <taxon>Polychaeta</taxon>
        <taxon>Sedentaria</taxon>
        <taxon>Canalipalpata</taxon>
        <taxon>Sabellida</taxon>
        <taxon>Siboglinidae</taxon>
        <taxon>Ridgeia</taxon>
    </lineage>
</organism>
<evidence type="ECO:0000256" key="1">
    <source>
        <dbReference type="SAM" id="Phobius"/>
    </source>
</evidence>
<gene>
    <name evidence="2" type="ORF">NP493_265g03056</name>
</gene>
<keyword evidence="1" id="KW-1133">Transmembrane helix</keyword>
<comment type="caution">
    <text evidence="2">The sequence shown here is derived from an EMBL/GenBank/DDBJ whole genome shotgun (WGS) entry which is preliminary data.</text>
</comment>
<keyword evidence="3" id="KW-1185">Reference proteome</keyword>
<name>A0AAD9UCP3_RIDPI</name>
<protein>
    <submittedName>
        <fullName evidence="2">Uncharacterized protein</fullName>
    </submittedName>
</protein>
<evidence type="ECO:0000313" key="2">
    <source>
        <dbReference type="EMBL" id="KAK2184489.1"/>
    </source>
</evidence>
<accession>A0AAD9UCP3</accession>
<dbReference type="EMBL" id="JAODUO010000264">
    <property type="protein sequence ID" value="KAK2184489.1"/>
    <property type="molecule type" value="Genomic_DNA"/>
</dbReference>
<keyword evidence="1" id="KW-0812">Transmembrane</keyword>
<dbReference type="Proteomes" id="UP001209878">
    <property type="component" value="Unassembled WGS sequence"/>
</dbReference>
<dbReference type="AlphaFoldDB" id="A0AAD9UCP3"/>
<keyword evidence="1" id="KW-0472">Membrane</keyword>
<sequence>MIVYINVHSKSCSYCFHISAWSALYYVVDDHISDCVCLSLSCLSASQCLSVVSVSVCVSVCWVLIGRVRVRQRLLRVPRWYPLLTSSRHLSHTSCHTFAECQSNIPAYHGAL</sequence>
<proteinExistence type="predicted"/>
<reference evidence="2" key="1">
    <citation type="journal article" date="2023" name="Mol. Biol. Evol.">
        <title>Third-Generation Sequencing Reveals the Adaptive Role of the Epigenome in Three Deep-Sea Polychaetes.</title>
        <authorList>
            <person name="Perez M."/>
            <person name="Aroh O."/>
            <person name="Sun Y."/>
            <person name="Lan Y."/>
            <person name="Juniper S.K."/>
            <person name="Young C.R."/>
            <person name="Angers B."/>
            <person name="Qian P.Y."/>
        </authorList>
    </citation>
    <scope>NUCLEOTIDE SEQUENCE</scope>
    <source>
        <strain evidence="2">R07B-5</strain>
    </source>
</reference>
<evidence type="ECO:0000313" key="3">
    <source>
        <dbReference type="Proteomes" id="UP001209878"/>
    </source>
</evidence>